<dbReference type="EMBL" id="BAABHW010000002">
    <property type="protein sequence ID" value="GAA5074659.1"/>
    <property type="molecule type" value="Genomic_DNA"/>
</dbReference>
<dbReference type="Gene3D" id="3.40.50.300">
    <property type="entry name" value="P-loop containing nucleotide triphosphate hydrolases"/>
    <property type="match status" value="1"/>
</dbReference>
<dbReference type="Proteomes" id="UP001499910">
    <property type="component" value="Unassembled WGS sequence"/>
</dbReference>
<keyword evidence="4" id="KW-0963">Cytoplasm</keyword>
<dbReference type="InterPro" id="IPR027417">
    <property type="entry name" value="P-loop_NTPase"/>
</dbReference>
<comment type="similarity">
    <text evidence="2">Belongs to the TsaE family.</text>
</comment>
<comment type="subcellular location">
    <subcellularLocation>
        <location evidence="1">Cytoplasm</location>
    </subcellularLocation>
</comment>
<dbReference type="NCBIfam" id="TIGR00150">
    <property type="entry name" value="T6A_YjeE"/>
    <property type="match status" value="1"/>
</dbReference>
<evidence type="ECO:0000256" key="4">
    <source>
        <dbReference type="ARBA" id="ARBA00022490"/>
    </source>
</evidence>
<gene>
    <name evidence="11" type="primary">tsaE</name>
    <name evidence="11" type="ORF">GCM10023209_21980</name>
</gene>
<sequence length="179" mass="18980">MVTLAKMTPDAPAHDLPDWPVCARIDLLSPLVTERVAERVAGVLSAGDTLLLSGELGSGKTHFARALIRARLGPEGAAEDIPSPSFTLVQTYDAPGAEVWHADLYRLGHPDEIFELGLEAAMEDAICLVEWPERMAPEWPAAAALLRFRVTGEDSRALTVSAGSGDLGARIASVLDGVA</sequence>
<keyword evidence="12" id="KW-1185">Reference proteome</keyword>
<keyword evidence="8" id="KW-0067">ATP-binding</keyword>
<evidence type="ECO:0000256" key="1">
    <source>
        <dbReference type="ARBA" id="ARBA00004496"/>
    </source>
</evidence>
<comment type="caution">
    <text evidence="11">The sequence shown here is derived from an EMBL/GenBank/DDBJ whole genome shotgun (WGS) entry which is preliminary data.</text>
</comment>
<evidence type="ECO:0000256" key="5">
    <source>
        <dbReference type="ARBA" id="ARBA00022694"/>
    </source>
</evidence>
<dbReference type="PANTHER" id="PTHR33540:SF2">
    <property type="entry name" value="TRNA THREONYLCARBAMOYLADENOSINE BIOSYNTHESIS PROTEIN TSAE"/>
    <property type="match status" value="1"/>
</dbReference>
<dbReference type="SUPFAM" id="SSF52540">
    <property type="entry name" value="P-loop containing nucleoside triphosphate hydrolases"/>
    <property type="match status" value="1"/>
</dbReference>
<evidence type="ECO:0000256" key="7">
    <source>
        <dbReference type="ARBA" id="ARBA00022741"/>
    </source>
</evidence>
<organism evidence="11 12">
    <name type="scientific">[Roseibacterium] beibuensis</name>
    <dbReference type="NCBI Taxonomy" id="1193142"/>
    <lineage>
        <taxon>Bacteria</taxon>
        <taxon>Pseudomonadati</taxon>
        <taxon>Pseudomonadota</taxon>
        <taxon>Alphaproteobacteria</taxon>
        <taxon>Rhodobacterales</taxon>
        <taxon>Roseobacteraceae</taxon>
        <taxon>Roseicyclus</taxon>
    </lineage>
</organism>
<keyword evidence="7" id="KW-0547">Nucleotide-binding</keyword>
<evidence type="ECO:0000256" key="3">
    <source>
        <dbReference type="ARBA" id="ARBA00019010"/>
    </source>
</evidence>
<evidence type="ECO:0000256" key="8">
    <source>
        <dbReference type="ARBA" id="ARBA00022840"/>
    </source>
</evidence>
<dbReference type="InterPro" id="IPR003442">
    <property type="entry name" value="T6A_TsaE"/>
</dbReference>
<dbReference type="Pfam" id="PF02367">
    <property type="entry name" value="TsaE"/>
    <property type="match status" value="1"/>
</dbReference>
<protein>
    <recommendedName>
        <fullName evidence="3">tRNA threonylcarbamoyladenosine biosynthesis protein TsaE</fullName>
    </recommendedName>
    <alternativeName>
        <fullName evidence="10">t(6)A37 threonylcarbamoyladenosine biosynthesis protein TsaE</fullName>
    </alternativeName>
</protein>
<name>A0ABP9LEL9_9RHOB</name>
<accession>A0ABP9LEL9</accession>
<keyword evidence="6" id="KW-0479">Metal-binding</keyword>
<reference evidence="12" key="1">
    <citation type="journal article" date="2019" name="Int. J. Syst. Evol. Microbiol.">
        <title>The Global Catalogue of Microorganisms (GCM) 10K type strain sequencing project: providing services to taxonomists for standard genome sequencing and annotation.</title>
        <authorList>
            <consortium name="The Broad Institute Genomics Platform"/>
            <consortium name="The Broad Institute Genome Sequencing Center for Infectious Disease"/>
            <person name="Wu L."/>
            <person name="Ma J."/>
        </authorList>
    </citation>
    <scope>NUCLEOTIDE SEQUENCE [LARGE SCALE GENOMIC DNA]</scope>
    <source>
        <strain evidence="12">JCM 18015</strain>
    </source>
</reference>
<evidence type="ECO:0000313" key="11">
    <source>
        <dbReference type="EMBL" id="GAA5074659.1"/>
    </source>
</evidence>
<dbReference type="PANTHER" id="PTHR33540">
    <property type="entry name" value="TRNA THREONYLCARBAMOYLADENOSINE BIOSYNTHESIS PROTEIN TSAE"/>
    <property type="match status" value="1"/>
</dbReference>
<keyword evidence="5" id="KW-0819">tRNA processing</keyword>
<proteinExistence type="inferred from homology"/>
<evidence type="ECO:0000313" key="12">
    <source>
        <dbReference type="Proteomes" id="UP001499910"/>
    </source>
</evidence>
<evidence type="ECO:0000256" key="10">
    <source>
        <dbReference type="ARBA" id="ARBA00032441"/>
    </source>
</evidence>
<evidence type="ECO:0000256" key="2">
    <source>
        <dbReference type="ARBA" id="ARBA00007599"/>
    </source>
</evidence>
<evidence type="ECO:0000256" key="6">
    <source>
        <dbReference type="ARBA" id="ARBA00022723"/>
    </source>
</evidence>
<evidence type="ECO:0000256" key="9">
    <source>
        <dbReference type="ARBA" id="ARBA00022842"/>
    </source>
</evidence>
<keyword evidence="9" id="KW-0460">Magnesium</keyword>